<evidence type="ECO:0000256" key="2">
    <source>
        <dbReference type="ARBA" id="ARBA00004367"/>
    </source>
</evidence>
<keyword evidence="12" id="KW-0472">Membrane</keyword>
<evidence type="ECO:0000256" key="14">
    <source>
        <dbReference type="ARBA" id="ARBA00023180"/>
    </source>
</evidence>
<comment type="cofactor">
    <cofactor evidence="1">
        <name>FAD</name>
        <dbReference type="ChEBI" id="CHEBI:57692"/>
    </cofactor>
</comment>
<comment type="subunit">
    <text evidence="4">May function both as a monomer and a homodimer.</text>
</comment>
<accession>A0ABR1FYK9</accession>
<keyword evidence="9" id="KW-0274">FAD</keyword>
<keyword evidence="11" id="KW-0560">Oxidoreductase</keyword>
<dbReference type="Proteomes" id="UP001363151">
    <property type="component" value="Unassembled WGS sequence"/>
</dbReference>
<evidence type="ECO:0000256" key="3">
    <source>
        <dbReference type="ARBA" id="ARBA00008277"/>
    </source>
</evidence>
<keyword evidence="13" id="KW-1015">Disulfide bond</keyword>
<organism evidence="16 17">
    <name type="scientific">Aureococcus anophagefferens</name>
    <name type="common">Harmful bloom alga</name>
    <dbReference type="NCBI Taxonomy" id="44056"/>
    <lineage>
        <taxon>Eukaryota</taxon>
        <taxon>Sar</taxon>
        <taxon>Stramenopiles</taxon>
        <taxon>Ochrophyta</taxon>
        <taxon>Pelagophyceae</taxon>
        <taxon>Pelagomonadales</taxon>
        <taxon>Pelagomonadaceae</taxon>
        <taxon>Aureococcus</taxon>
    </lineage>
</organism>
<gene>
    <name evidence="16" type="ORF">SO694_00051169</name>
</gene>
<evidence type="ECO:0000256" key="15">
    <source>
        <dbReference type="ARBA" id="ARBA00023284"/>
    </source>
</evidence>
<comment type="similarity">
    <text evidence="3">Belongs to the EROs family.</text>
</comment>
<dbReference type="EMBL" id="JBBJCI010000204">
    <property type="protein sequence ID" value="KAK7241195.1"/>
    <property type="molecule type" value="Genomic_DNA"/>
</dbReference>
<keyword evidence="6" id="KW-0285">Flavoprotein</keyword>
<protein>
    <recommendedName>
        <fullName evidence="18">Endoplasmic reticulum oxidoreductin 1</fullName>
    </recommendedName>
</protein>
<evidence type="ECO:0000256" key="7">
    <source>
        <dbReference type="ARBA" id="ARBA00022729"/>
    </source>
</evidence>
<evidence type="ECO:0000313" key="17">
    <source>
        <dbReference type="Proteomes" id="UP001363151"/>
    </source>
</evidence>
<evidence type="ECO:0000256" key="6">
    <source>
        <dbReference type="ARBA" id="ARBA00022630"/>
    </source>
</evidence>
<dbReference type="InterPro" id="IPR037192">
    <property type="entry name" value="ERO1-like_sf"/>
</dbReference>
<evidence type="ECO:0000256" key="9">
    <source>
        <dbReference type="ARBA" id="ARBA00022827"/>
    </source>
</evidence>
<evidence type="ECO:0000256" key="5">
    <source>
        <dbReference type="ARBA" id="ARBA00022448"/>
    </source>
</evidence>
<dbReference type="InterPro" id="IPR007266">
    <property type="entry name" value="Ero1"/>
</dbReference>
<reference evidence="16 17" key="1">
    <citation type="submission" date="2024-03" db="EMBL/GenBank/DDBJ databases">
        <title>Aureococcus anophagefferens CCMP1851 and Kratosvirus quantuckense: Draft genome of a second virus-susceptible host strain in the model system.</title>
        <authorList>
            <person name="Chase E."/>
            <person name="Truchon A.R."/>
            <person name="Schepens W."/>
            <person name="Wilhelm S.W."/>
        </authorList>
    </citation>
    <scope>NUCLEOTIDE SEQUENCE [LARGE SCALE GENOMIC DNA]</scope>
    <source>
        <strain evidence="16 17">CCMP1851</strain>
    </source>
</reference>
<sequence>MILRSVALVATASALQRLPAPLARRRGLNGKTIRRVLDVPVDAENSVSELAELIADLGAADLNARPPAPRDVLSNLEELRSFKFFSLYSIDMLANCAYIGGAVDECEFDACEVLPEEPAPLELLERDGGERTFELDAWARFDLPSEDYYDLEAYPEGYTAYDGSHVWRFIYDNLSFAGSTKQRRQCIGGICPEDDENGWRAVFDRSISGMHASIACHVVDDFSEDDDECLAEFRRRLQPEAHPERLRNLNFAFSLVLTALREARGALGSYAFEPGDAALDGELRDKVRTLVSASLLDEPALSKMAPLLREGAVMATECVLATDDESGDEFVDETGIWQMRQRSRAMLRAMDCVQCGACRLHGKVAWLGIATAMRIIYGDTSSKPLARVEVAGLITTLAKLGTAVRFAEEMTNGDYDA</sequence>
<proteinExistence type="inferred from homology"/>
<evidence type="ECO:0000256" key="1">
    <source>
        <dbReference type="ARBA" id="ARBA00001974"/>
    </source>
</evidence>
<keyword evidence="17" id="KW-1185">Reference proteome</keyword>
<comment type="caution">
    <text evidence="16">The sequence shown here is derived from an EMBL/GenBank/DDBJ whole genome shotgun (WGS) entry which is preliminary data.</text>
</comment>
<evidence type="ECO:0000256" key="12">
    <source>
        <dbReference type="ARBA" id="ARBA00023136"/>
    </source>
</evidence>
<dbReference type="SUPFAM" id="SSF110019">
    <property type="entry name" value="ERO1-like"/>
    <property type="match status" value="1"/>
</dbReference>
<dbReference type="PANTHER" id="PTHR12613:SF0">
    <property type="entry name" value="ERO1-LIKE PROTEIN"/>
    <property type="match status" value="1"/>
</dbReference>
<name>A0ABR1FYK9_AURAN</name>
<keyword evidence="5" id="KW-0813">Transport</keyword>
<keyword evidence="14" id="KW-0325">Glycoprotein</keyword>
<keyword evidence="15" id="KW-0676">Redox-active center</keyword>
<dbReference type="PANTHER" id="PTHR12613">
    <property type="entry name" value="ERO1-RELATED"/>
    <property type="match status" value="1"/>
</dbReference>
<keyword evidence="8" id="KW-0256">Endoplasmic reticulum</keyword>
<comment type="subcellular location">
    <subcellularLocation>
        <location evidence="2">Endoplasmic reticulum membrane</location>
        <topology evidence="2">Peripheral membrane protein</topology>
        <orientation evidence="2">Lumenal side</orientation>
    </subcellularLocation>
</comment>
<keyword evidence="7" id="KW-0732">Signal</keyword>
<dbReference type="Pfam" id="PF04137">
    <property type="entry name" value="ERO1"/>
    <property type="match status" value="1"/>
</dbReference>
<evidence type="ECO:0000256" key="13">
    <source>
        <dbReference type="ARBA" id="ARBA00023157"/>
    </source>
</evidence>
<keyword evidence="10" id="KW-0249">Electron transport</keyword>
<evidence type="ECO:0000313" key="16">
    <source>
        <dbReference type="EMBL" id="KAK7241195.1"/>
    </source>
</evidence>
<evidence type="ECO:0000256" key="10">
    <source>
        <dbReference type="ARBA" id="ARBA00022982"/>
    </source>
</evidence>
<evidence type="ECO:0000256" key="8">
    <source>
        <dbReference type="ARBA" id="ARBA00022824"/>
    </source>
</evidence>
<evidence type="ECO:0008006" key="18">
    <source>
        <dbReference type="Google" id="ProtNLM"/>
    </source>
</evidence>
<evidence type="ECO:0000256" key="11">
    <source>
        <dbReference type="ARBA" id="ARBA00023002"/>
    </source>
</evidence>
<evidence type="ECO:0000256" key="4">
    <source>
        <dbReference type="ARBA" id="ARBA00011802"/>
    </source>
</evidence>